<proteinExistence type="predicted"/>
<gene>
    <name evidence="2" type="ORF">CEXT_805161</name>
</gene>
<sequence length="118" mass="13361">MIQDDLGVIFSSKRLPAVYFHFPNPTDCTTLRRPQIETLYSIISHKDISGKSHKEALPRQFQGSSSRDGPFIKPLKGSKRSSILRMSGEPDGGITHFEEVVCLTNIWEWDSNLWSSPL</sequence>
<comment type="caution">
    <text evidence="2">The sequence shown here is derived from an EMBL/GenBank/DDBJ whole genome shotgun (WGS) entry which is preliminary data.</text>
</comment>
<name>A0AAV4Q4C0_CAEEX</name>
<feature type="region of interest" description="Disordered" evidence="1">
    <location>
        <begin position="51"/>
        <end position="72"/>
    </location>
</feature>
<accession>A0AAV4Q4C0</accession>
<protein>
    <recommendedName>
        <fullName evidence="4">Ycf15</fullName>
    </recommendedName>
</protein>
<reference evidence="2 3" key="1">
    <citation type="submission" date="2021-06" db="EMBL/GenBank/DDBJ databases">
        <title>Caerostris extrusa draft genome.</title>
        <authorList>
            <person name="Kono N."/>
            <person name="Arakawa K."/>
        </authorList>
    </citation>
    <scope>NUCLEOTIDE SEQUENCE [LARGE SCALE GENOMIC DNA]</scope>
</reference>
<evidence type="ECO:0008006" key="4">
    <source>
        <dbReference type="Google" id="ProtNLM"/>
    </source>
</evidence>
<evidence type="ECO:0000256" key="1">
    <source>
        <dbReference type="SAM" id="MobiDB-lite"/>
    </source>
</evidence>
<dbReference type="Proteomes" id="UP001054945">
    <property type="component" value="Unassembled WGS sequence"/>
</dbReference>
<evidence type="ECO:0000313" key="3">
    <source>
        <dbReference type="Proteomes" id="UP001054945"/>
    </source>
</evidence>
<organism evidence="2 3">
    <name type="scientific">Caerostris extrusa</name>
    <name type="common">Bark spider</name>
    <name type="synonym">Caerostris bankana</name>
    <dbReference type="NCBI Taxonomy" id="172846"/>
    <lineage>
        <taxon>Eukaryota</taxon>
        <taxon>Metazoa</taxon>
        <taxon>Ecdysozoa</taxon>
        <taxon>Arthropoda</taxon>
        <taxon>Chelicerata</taxon>
        <taxon>Arachnida</taxon>
        <taxon>Araneae</taxon>
        <taxon>Araneomorphae</taxon>
        <taxon>Entelegynae</taxon>
        <taxon>Araneoidea</taxon>
        <taxon>Araneidae</taxon>
        <taxon>Caerostris</taxon>
    </lineage>
</organism>
<dbReference type="EMBL" id="BPLR01005524">
    <property type="protein sequence ID" value="GIY02966.1"/>
    <property type="molecule type" value="Genomic_DNA"/>
</dbReference>
<evidence type="ECO:0000313" key="2">
    <source>
        <dbReference type="EMBL" id="GIY02966.1"/>
    </source>
</evidence>
<dbReference type="AlphaFoldDB" id="A0AAV4Q4C0"/>
<keyword evidence="3" id="KW-1185">Reference proteome</keyword>